<evidence type="ECO:0000256" key="1">
    <source>
        <dbReference type="ARBA" id="ARBA00001971"/>
    </source>
</evidence>
<dbReference type="PRINTS" id="PR00463">
    <property type="entry name" value="EP450I"/>
</dbReference>
<sequence>MFIGVLLIFSAISAAILAVRWYQLDQRLTSCGIPTMWLNPKHIITGDFPAILDSVTAFLDKNNGIGALRSPAGKPFVIVNSPELLRKVLTGVPQKKMHANGVQNPLVGAFSPKLLKLERKVSSAIDSTSILLLKTLTDLFDNFCERETRAPPGSDSAASLRSFWWQVRLCLLFGKNTWNKTTISHCENRFYAEVGQFASLLINMFPAAKYLPLPSTIWYRYSVYKLREHLREEIIQFEANGRDGGKKYGPWAMLNEIDNKETMDLKIDLCMKMLFVGIGPLTDIICWMLYHIAGDQKLQGRLVEEIKTKNSKDFRSVSTLPLMDATYKETLRMYSPVHVGRVTQVEQVLNSYKIPKGCDFMTNMHFIHRSPKYFKDPGDFDPSRFLKHLDSSKPFFPFSIGARSCPGSQISACVAKLFLSRLLSSYRLELDPKPQSAIKTGFNLVMPIRPQNLFLKIRHR</sequence>
<gene>
    <name evidence="6" type="ORF">LAMO00422_LOCUS9964</name>
</gene>
<evidence type="ECO:0000313" key="6">
    <source>
        <dbReference type="EMBL" id="CAD8449328.1"/>
    </source>
</evidence>
<dbReference type="PROSITE" id="PS00086">
    <property type="entry name" value="CYTOCHROME_P450"/>
    <property type="match status" value="1"/>
</dbReference>
<feature type="binding site" description="axial binding residue" evidence="3">
    <location>
        <position position="405"/>
    </location>
    <ligand>
        <name>heme</name>
        <dbReference type="ChEBI" id="CHEBI:30413"/>
    </ligand>
    <ligandPart>
        <name>Fe</name>
        <dbReference type="ChEBI" id="CHEBI:18248"/>
    </ligandPart>
</feature>
<evidence type="ECO:0000256" key="3">
    <source>
        <dbReference type="PIRSR" id="PIRSR602401-1"/>
    </source>
</evidence>
<dbReference type="AlphaFoldDB" id="A0A7S0DDK3"/>
<name>A0A7S0DDK3_9EUKA</name>
<evidence type="ECO:0000256" key="5">
    <source>
        <dbReference type="SAM" id="SignalP"/>
    </source>
</evidence>
<proteinExistence type="inferred from homology"/>
<dbReference type="GO" id="GO:0020037">
    <property type="term" value="F:heme binding"/>
    <property type="evidence" value="ECO:0007669"/>
    <property type="project" value="InterPro"/>
</dbReference>
<keyword evidence="3 4" id="KW-0349">Heme</keyword>
<evidence type="ECO:0008006" key="7">
    <source>
        <dbReference type="Google" id="ProtNLM"/>
    </source>
</evidence>
<feature type="signal peptide" evidence="5">
    <location>
        <begin position="1"/>
        <end position="18"/>
    </location>
</feature>
<dbReference type="PANTHER" id="PTHR24305">
    <property type="entry name" value="CYTOCHROME P450"/>
    <property type="match status" value="1"/>
</dbReference>
<dbReference type="SUPFAM" id="SSF48264">
    <property type="entry name" value="Cytochrome P450"/>
    <property type="match status" value="1"/>
</dbReference>
<reference evidence="6" key="1">
    <citation type="submission" date="2021-01" db="EMBL/GenBank/DDBJ databases">
        <authorList>
            <person name="Corre E."/>
            <person name="Pelletier E."/>
            <person name="Niang G."/>
            <person name="Scheremetjew M."/>
            <person name="Finn R."/>
            <person name="Kale V."/>
            <person name="Holt S."/>
            <person name="Cochrane G."/>
            <person name="Meng A."/>
            <person name="Brown T."/>
            <person name="Cohen L."/>
        </authorList>
    </citation>
    <scope>NUCLEOTIDE SEQUENCE</scope>
    <source>
        <strain evidence="6">CCMP2058</strain>
    </source>
</reference>
<keyword evidence="3 4" id="KW-0408">Iron</keyword>
<organism evidence="6">
    <name type="scientific">Amorphochlora amoebiformis</name>
    <dbReference type="NCBI Taxonomy" id="1561963"/>
    <lineage>
        <taxon>Eukaryota</taxon>
        <taxon>Sar</taxon>
        <taxon>Rhizaria</taxon>
        <taxon>Cercozoa</taxon>
        <taxon>Chlorarachniophyceae</taxon>
        <taxon>Amorphochlora</taxon>
    </lineage>
</organism>
<dbReference type="InterPro" id="IPR002401">
    <property type="entry name" value="Cyt_P450_E_grp-I"/>
</dbReference>
<protein>
    <recommendedName>
        <fullName evidence="7">Cytochrome P450</fullName>
    </recommendedName>
</protein>
<dbReference type="InterPro" id="IPR017972">
    <property type="entry name" value="Cyt_P450_CS"/>
</dbReference>
<keyword evidence="5" id="KW-0732">Signal</keyword>
<dbReference type="EMBL" id="HBEM01014461">
    <property type="protein sequence ID" value="CAD8449328.1"/>
    <property type="molecule type" value="Transcribed_RNA"/>
</dbReference>
<dbReference type="InterPro" id="IPR001128">
    <property type="entry name" value="Cyt_P450"/>
</dbReference>
<dbReference type="Pfam" id="PF00067">
    <property type="entry name" value="p450"/>
    <property type="match status" value="1"/>
</dbReference>
<dbReference type="CDD" id="cd00302">
    <property type="entry name" value="cytochrome_P450"/>
    <property type="match status" value="1"/>
</dbReference>
<comment type="similarity">
    <text evidence="2 4">Belongs to the cytochrome P450 family.</text>
</comment>
<keyword evidence="4" id="KW-0503">Monooxygenase</keyword>
<evidence type="ECO:0000256" key="2">
    <source>
        <dbReference type="ARBA" id="ARBA00010617"/>
    </source>
</evidence>
<feature type="chain" id="PRO_5031253093" description="Cytochrome P450" evidence="5">
    <location>
        <begin position="19"/>
        <end position="460"/>
    </location>
</feature>
<dbReference type="GO" id="GO:0005506">
    <property type="term" value="F:iron ion binding"/>
    <property type="evidence" value="ECO:0007669"/>
    <property type="project" value="InterPro"/>
</dbReference>
<dbReference type="GO" id="GO:0004497">
    <property type="term" value="F:monooxygenase activity"/>
    <property type="evidence" value="ECO:0007669"/>
    <property type="project" value="UniProtKB-KW"/>
</dbReference>
<keyword evidence="4" id="KW-0560">Oxidoreductase</keyword>
<dbReference type="InterPro" id="IPR036396">
    <property type="entry name" value="Cyt_P450_sf"/>
</dbReference>
<evidence type="ECO:0000256" key="4">
    <source>
        <dbReference type="RuleBase" id="RU000461"/>
    </source>
</evidence>
<accession>A0A7S0DDK3</accession>
<comment type="cofactor">
    <cofactor evidence="1 3">
        <name>heme</name>
        <dbReference type="ChEBI" id="CHEBI:30413"/>
    </cofactor>
</comment>
<dbReference type="Gene3D" id="1.10.630.10">
    <property type="entry name" value="Cytochrome P450"/>
    <property type="match status" value="1"/>
</dbReference>
<dbReference type="InterPro" id="IPR050121">
    <property type="entry name" value="Cytochrome_P450_monoxygenase"/>
</dbReference>
<dbReference type="GO" id="GO:0016705">
    <property type="term" value="F:oxidoreductase activity, acting on paired donors, with incorporation or reduction of molecular oxygen"/>
    <property type="evidence" value="ECO:0007669"/>
    <property type="project" value="InterPro"/>
</dbReference>
<dbReference type="PANTHER" id="PTHR24305:SF166">
    <property type="entry name" value="CYTOCHROME P450 12A4, MITOCHONDRIAL-RELATED"/>
    <property type="match status" value="1"/>
</dbReference>
<keyword evidence="3 4" id="KW-0479">Metal-binding</keyword>